<reference evidence="2" key="2">
    <citation type="submission" date="2010-04" db="EMBL/GenBank/DDBJ databases">
        <authorList>
            <person name="Buell R."/>
            <person name="Hamilton J."/>
            <person name="Hostetler J."/>
        </authorList>
    </citation>
    <scope>NUCLEOTIDE SEQUENCE [LARGE SCALE GENOMIC DNA]</scope>
    <source>
        <strain evidence="2">DAOM:BR144</strain>
    </source>
</reference>
<keyword evidence="2" id="KW-1185">Reference proteome</keyword>
<evidence type="ECO:0000313" key="2">
    <source>
        <dbReference type="Proteomes" id="UP000019132"/>
    </source>
</evidence>
<dbReference type="AlphaFoldDB" id="K3WWZ7"/>
<sequence length="149" mass="16464">MSEDEFVVLLEHAGLTEVSDDGGQEFVEKSLLLGWLVREGIELFGAAFLRQQSEKRDDDAAAASDNDNGALENANGIVLLDTDALAASGTNSRATLAQRILERLVECEWLSPIEFDYDEQETEEWKATLYGLRLSTADAYRIYIGKDSA</sequence>
<evidence type="ECO:0000313" key="1">
    <source>
        <dbReference type="EnsemblProtists" id="PYU1_T009495"/>
    </source>
</evidence>
<dbReference type="EnsemblProtists" id="PYU1_T009495">
    <property type="protein sequence ID" value="PYU1_T009495"/>
    <property type="gene ID" value="PYU1_G009477"/>
</dbReference>
<protein>
    <submittedName>
        <fullName evidence="1">Uncharacterized protein</fullName>
    </submittedName>
</protein>
<reference evidence="2" key="1">
    <citation type="journal article" date="2010" name="Genome Biol.">
        <title>Genome sequence of the necrotrophic plant pathogen Pythium ultimum reveals original pathogenicity mechanisms and effector repertoire.</title>
        <authorList>
            <person name="Levesque C.A."/>
            <person name="Brouwer H."/>
            <person name="Cano L."/>
            <person name="Hamilton J.P."/>
            <person name="Holt C."/>
            <person name="Huitema E."/>
            <person name="Raffaele S."/>
            <person name="Robideau G.P."/>
            <person name="Thines M."/>
            <person name="Win J."/>
            <person name="Zerillo M.M."/>
            <person name="Beakes G.W."/>
            <person name="Boore J.L."/>
            <person name="Busam D."/>
            <person name="Dumas B."/>
            <person name="Ferriera S."/>
            <person name="Fuerstenberg S.I."/>
            <person name="Gachon C.M."/>
            <person name="Gaulin E."/>
            <person name="Govers F."/>
            <person name="Grenville-Briggs L."/>
            <person name="Horner N."/>
            <person name="Hostetler J."/>
            <person name="Jiang R.H."/>
            <person name="Johnson J."/>
            <person name="Krajaejun T."/>
            <person name="Lin H."/>
            <person name="Meijer H.J."/>
            <person name="Moore B."/>
            <person name="Morris P."/>
            <person name="Phuntmart V."/>
            <person name="Puiu D."/>
            <person name="Shetty J."/>
            <person name="Stajich J.E."/>
            <person name="Tripathy S."/>
            <person name="Wawra S."/>
            <person name="van West P."/>
            <person name="Whitty B.R."/>
            <person name="Coutinho P.M."/>
            <person name="Henrissat B."/>
            <person name="Martin F."/>
            <person name="Thomas P.D."/>
            <person name="Tyler B.M."/>
            <person name="De Vries R.P."/>
            <person name="Kamoun S."/>
            <person name="Yandell M."/>
            <person name="Tisserat N."/>
            <person name="Buell C.R."/>
        </authorList>
    </citation>
    <scope>NUCLEOTIDE SEQUENCE</scope>
    <source>
        <strain evidence="2">DAOM:BR144</strain>
    </source>
</reference>
<organism evidence="1 2">
    <name type="scientific">Globisporangium ultimum (strain ATCC 200006 / CBS 805.95 / DAOM BR144)</name>
    <name type="common">Pythium ultimum</name>
    <dbReference type="NCBI Taxonomy" id="431595"/>
    <lineage>
        <taxon>Eukaryota</taxon>
        <taxon>Sar</taxon>
        <taxon>Stramenopiles</taxon>
        <taxon>Oomycota</taxon>
        <taxon>Peronosporomycetes</taxon>
        <taxon>Pythiales</taxon>
        <taxon>Pythiaceae</taxon>
        <taxon>Globisporangium</taxon>
    </lineage>
</organism>
<dbReference type="InParanoid" id="K3WWZ7"/>
<dbReference type="VEuPathDB" id="FungiDB:PYU1_G009477"/>
<dbReference type="EMBL" id="GL376622">
    <property type="status" value="NOT_ANNOTATED_CDS"/>
    <property type="molecule type" value="Genomic_DNA"/>
</dbReference>
<name>K3WWZ7_GLOUD</name>
<dbReference type="eggNOG" id="ENOG502S49S">
    <property type="taxonomic scope" value="Eukaryota"/>
</dbReference>
<dbReference type="HOGENOM" id="CLU_1974879_0_0_1"/>
<accession>K3WWZ7</accession>
<dbReference type="OMA" id="RLVECEW"/>
<proteinExistence type="predicted"/>
<reference evidence="1" key="3">
    <citation type="submission" date="2015-02" db="UniProtKB">
        <authorList>
            <consortium name="EnsemblProtists"/>
        </authorList>
    </citation>
    <scope>IDENTIFICATION</scope>
    <source>
        <strain evidence="1">DAOM BR144</strain>
    </source>
</reference>
<dbReference type="Proteomes" id="UP000019132">
    <property type="component" value="Unassembled WGS sequence"/>
</dbReference>